<name>A0A2A3MMA8_9PSED</name>
<dbReference type="RefSeq" id="WP_096003015.1">
    <property type="nucleotide sequence ID" value="NZ_NTMR01000002.1"/>
</dbReference>
<keyword evidence="1" id="KW-0175">Coiled coil</keyword>
<dbReference type="AlphaFoldDB" id="A0A2A3MMA8"/>
<sequence>MKTEQQHDEVVPQTEQQRIEGAIDTALLNADLLREQAAELEAALLAETQAKHEAVEVLREVLMGKPSQQIIERGLGIVDKHEVAA</sequence>
<reference evidence="2 3" key="1">
    <citation type="submission" date="2017-09" db="EMBL/GenBank/DDBJ databases">
        <title>Pseudomonas abyssi sp. nov. isolated from Abyssopelagic Water.</title>
        <authorList>
            <person name="Wei Y."/>
        </authorList>
    </citation>
    <scope>NUCLEOTIDE SEQUENCE [LARGE SCALE GENOMIC DNA]</scope>
    <source>
        <strain evidence="2 3">MT5</strain>
    </source>
</reference>
<evidence type="ECO:0000313" key="2">
    <source>
        <dbReference type="EMBL" id="PBK05941.1"/>
    </source>
</evidence>
<protein>
    <submittedName>
        <fullName evidence="2">Uncharacterized protein</fullName>
    </submittedName>
</protein>
<proteinExistence type="predicted"/>
<dbReference type="Proteomes" id="UP000242313">
    <property type="component" value="Unassembled WGS sequence"/>
</dbReference>
<gene>
    <name evidence="2" type="ORF">CNQ84_00765</name>
</gene>
<comment type="caution">
    <text evidence="2">The sequence shown here is derived from an EMBL/GenBank/DDBJ whole genome shotgun (WGS) entry which is preliminary data.</text>
</comment>
<keyword evidence="3" id="KW-1185">Reference proteome</keyword>
<feature type="coiled-coil region" evidence="1">
    <location>
        <begin position="23"/>
        <end position="50"/>
    </location>
</feature>
<evidence type="ECO:0000256" key="1">
    <source>
        <dbReference type="SAM" id="Coils"/>
    </source>
</evidence>
<dbReference type="EMBL" id="NTMR01000002">
    <property type="protein sequence ID" value="PBK05941.1"/>
    <property type="molecule type" value="Genomic_DNA"/>
</dbReference>
<organism evidence="2 3">
    <name type="scientific">Pseudomonas abyssi</name>
    <dbReference type="NCBI Taxonomy" id="170540"/>
    <lineage>
        <taxon>Bacteria</taxon>
        <taxon>Pseudomonadati</taxon>
        <taxon>Pseudomonadota</taxon>
        <taxon>Gammaproteobacteria</taxon>
        <taxon>Pseudomonadales</taxon>
        <taxon>Pseudomonadaceae</taxon>
        <taxon>Pseudomonas</taxon>
    </lineage>
</organism>
<accession>A0A2A3MMA8</accession>
<evidence type="ECO:0000313" key="3">
    <source>
        <dbReference type="Proteomes" id="UP000242313"/>
    </source>
</evidence>